<accession>T1K563</accession>
<sequence length="25" mass="2953">MAMTLVLNYSANWKWIKKMCLPNVP</sequence>
<dbReference type="Proteomes" id="UP000015104">
    <property type="component" value="Unassembled WGS sequence"/>
</dbReference>
<evidence type="ECO:0000313" key="1">
    <source>
        <dbReference type="EnsemblMetazoa" id="tetur05g05160.1"/>
    </source>
</evidence>
<dbReference type="HOGENOM" id="CLU_3419635_0_0_1"/>
<name>T1K563_TETUR</name>
<dbReference type="EMBL" id="CAEY01001585">
    <property type="status" value="NOT_ANNOTATED_CDS"/>
    <property type="molecule type" value="Genomic_DNA"/>
</dbReference>
<organism evidence="1 2">
    <name type="scientific">Tetranychus urticae</name>
    <name type="common">Two-spotted spider mite</name>
    <dbReference type="NCBI Taxonomy" id="32264"/>
    <lineage>
        <taxon>Eukaryota</taxon>
        <taxon>Metazoa</taxon>
        <taxon>Ecdysozoa</taxon>
        <taxon>Arthropoda</taxon>
        <taxon>Chelicerata</taxon>
        <taxon>Arachnida</taxon>
        <taxon>Acari</taxon>
        <taxon>Acariformes</taxon>
        <taxon>Trombidiformes</taxon>
        <taxon>Prostigmata</taxon>
        <taxon>Eleutherengona</taxon>
        <taxon>Raphignathae</taxon>
        <taxon>Tetranychoidea</taxon>
        <taxon>Tetranychidae</taxon>
        <taxon>Tetranychus</taxon>
    </lineage>
</organism>
<reference evidence="1" key="2">
    <citation type="submission" date="2015-06" db="UniProtKB">
        <authorList>
            <consortium name="EnsemblMetazoa"/>
        </authorList>
    </citation>
    <scope>IDENTIFICATION</scope>
</reference>
<keyword evidence="2" id="KW-1185">Reference proteome</keyword>
<evidence type="ECO:0000313" key="2">
    <source>
        <dbReference type="Proteomes" id="UP000015104"/>
    </source>
</evidence>
<reference evidence="2" key="1">
    <citation type="submission" date="2011-08" db="EMBL/GenBank/DDBJ databases">
        <authorList>
            <person name="Rombauts S."/>
        </authorList>
    </citation>
    <scope>NUCLEOTIDE SEQUENCE</scope>
    <source>
        <strain evidence="2">London</strain>
    </source>
</reference>
<dbReference type="EnsemblMetazoa" id="tetur05g05160.1">
    <property type="protein sequence ID" value="tetur05g05160.1"/>
    <property type="gene ID" value="tetur05g05160"/>
</dbReference>
<dbReference type="AlphaFoldDB" id="T1K563"/>
<proteinExistence type="predicted"/>
<protein>
    <submittedName>
        <fullName evidence="1">Uncharacterized protein</fullName>
    </submittedName>
</protein>